<reference evidence="7 8" key="1">
    <citation type="submission" date="2016-11" db="EMBL/GenBank/DDBJ databases">
        <title>Draft Genome Sequences of Nine Cyanobacterial Strains from Diverse Habitats.</title>
        <authorList>
            <person name="Zhu T."/>
            <person name="Hou S."/>
            <person name="Lu X."/>
            <person name="Hess W.R."/>
        </authorList>
    </citation>
    <scope>NUCLEOTIDE SEQUENCE [LARGE SCALE GENOMIC DNA]</scope>
    <source>
        <strain evidence="7 8">5.2 s.c.1</strain>
    </source>
</reference>
<keyword evidence="8" id="KW-1185">Reference proteome</keyword>
<accession>A0A1U7HGE2</accession>
<comment type="subcellular location">
    <subcellularLocation>
        <location evidence="1">Cell membrane</location>
        <topology evidence="1">Multi-pass membrane protein</topology>
    </subcellularLocation>
</comment>
<evidence type="ECO:0000256" key="1">
    <source>
        <dbReference type="ARBA" id="ARBA00004651"/>
    </source>
</evidence>
<evidence type="ECO:0000313" key="8">
    <source>
        <dbReference type="Proteomes" id="UP000185984"/>
    </source>
</evidence>
<dbReference type="GO" id="GO:0005886">
    <property type="term" value="C:plasma membrane"/>
    <property type="evidence" value="ECO:0007669"/>
    <property type="project" value="UniProtKB-SubCell"/>
</dbReference>
<feature type="transmembrane region" description="Helical" evidence="6">
    <location>
        <begin position="12"/>
        <end position="31"/>
    </location>
</feature>
<protein>
    <submittedName>
        <fullName evidence="7">Small multidrug resistance protein</fullName>
    </submittedName>
</protein>
<evidence type="ECO:0000313" key="7">
    <source>
        <dbReference type="EMBL" id="OKH22647.1"/>
    </source>
</evidence>
<comment type="caution">
    <text evidence="7">The sequence shown here is derived from an EMBL/GenBank/DDBJ whole genome shotgun (WGS) entry which is preliminary data.</text>
</comment>
<dbReference type="STRING" id="247279.NIES1031_19525"/>
<sequence>MSQISTVRAKPRAYLKLSLSILFGITGQLLMKHTMSIAATELFTLSFVVQLSLALATYTIGVANWVLALRVVKLSVAYPLSSLNYVGILFGSYYFFNETITFTRILGVLLIFTGVLFVALSQSDRQLISK</sequence>
<feature type="transmembrane region" description="Helical" evidence="6">
    <location>
        <begin position="76"/>
        <end position="96"/>
    </location>
</feature>
<dbReference type="SUPFAM" id="SSF103481">
    <property type="entry name" value="Multidrug resistance efflux transporter EmrE"/>
    <property type="match status" value="1"/>
</dbReference>
<dbReference type="PANTHER" id="PTHR30561">
    <property type="entry name" value="SMR FAMILY PROTON-DEPENDENT DRUG EFFLUX TRANSPORTER SUGE"/>
    <property type="match status" value="1"/>
</dbReference>
<keyword evidence="2" id="KW-1003">Cell membrane</keyword>
<keyword evidence="5 6" id="KW-0472">Membrane</keyword>
<evidence type="ECO:0000256" key="2">
    <source>
        <dbReference type="ARBA" id="ARBA00022475"/>
    </source>
</evidence>
<dbReference type="Gene3D" id="1.10.3730.20">
    <property type="match status" value="1"/>
</dbReference>
<dbReference type="RefSeq" id="WP_073551141.1">
    <property type="nucleotide sequence ID" value="NZ_CAWMVK010000011.1"/>
</dbReference>
<dbReference type="AlphaFoldDB" id="A0A1U7HGE2"/>
<name>A0A1U7HGE2_9CHRO</name>
<dbReference type="EMBL" id="MRCC01000019">
    <property type="protein sequence ID" value="OKH22647.1"/>
    <property type="molecule type" value="Genomic_DNA"/>
</dbReference>
<gene>
    <name evidence="7" type="ORF">NIES1031_19525</name>
</gene>
<keyword evidence="4 6" id="KW-1133">Transmembrane helix</keyword>
<feature type="transmembrane region" description="Helical" evidence="6">
    <location>
        <begin position="102"/>
        <end position="120"/>
    </location>
</feature>
<evidence type="ECO:0000256" key="3">
    <source>
        <dbReference type="ARBA" id="ARBA00022692"/>
    </source>
</evidence>
<dbReference type="GO" id="GO:0022857">
    <property type="term" value="F:transmembrane transporter activity"/>
    <property type="evidence" value="ECO:0007669"/>
    <property type="project" value="InterPro"/>
</dbReference>
<dbReference type="InterPro" id="IPR037185">
    <property type="entry name" value="EmrE-like"/>
</dbReference>
<dbReference type="Proteomes" id="UP000185984">
    <property type="component" value="Unassembled WGS sequence"/>
</dbReference>
<dbReference type="InterPro" id="IPR000390">
    <property type="entry name" value="Small_drug/metabolite_transptr"/>
</dbReference>
<dbReference type="PANTHER" id="PTHR30561:SF9">
    <property type="entry name" value="4-AMINO-4-DEOXY-L-ARABINOSE-PHOSPHOUNDECAPRENOL FLIPPASE SUBUNIT ARNF-RELATED"/>
    <property type="match status" value="1"/>
</dbReference>
<organism evidence="7 8">
    <name type="scientific">Chroogloeocystis siderophila 5.2 s.c.1</name>
    <dbReference type="NCBI Taxonomy" id="247279"/>
    <lineage>
        <taxon>Bacteria</taxon>
        <taxon>Bacillati</taxon>
        <taxon>Cyanobacteriota</taxon>
        <taxon>Cyanophyceae</taxon>
        <taxon>Oscillatoriophycideae</taxon>
        <taxon>Chroococcales</taxon>
        <taxon>Chroococcaceae</taxon>
        <taxon>Chroogloeocystis</taxon>
    </lineage>
</organism>
<evidence type="ECO:0000256" key="6">
    <source>
        <dbReference type="SAM" id="Phobius"/>
    </source>
</evidence>
<proteinExistence type="predicted"/>
<keyword evidence="3 6" id="KW-0812">Transmembrane</keyword>
<dbReference type="OrthoDB" id="9156836at2"/>
<evidence type="ECO:0000256" key="4">
    <source>
        <dbReference type="ARBA" id="ARBA00022989"/>
    </source>
</evidence>
<evidence type="ECO:0000256" key="5">
    <source>
        <dbReference type="ARBA" id="ARBA00023136"/>
    </source>
</evidence>
<feature type="transmembrane region" description="Helical" evidence="6">
    <location>
        <begin position="43"/>
        <end position="69"/>
    </location>
</feature>